<dbReference type="Proteomes" id="UP000001396">
    <property type="component" value="Unassembled WGS sequence"/>
</dbReference>
<keyword evidence="3" id="KW-0808">Transferase</keyword>
<dbReference type="EC" id="2.7.11.1" evidence="1"/>
<feature type="compositionally biased region" description="Low complexity" evidence="14">
    <location>
        <begin position="667"/>
        <end position="690"/>
    </location>
</feature>
<dbReference type="Gene3D" id="3.40.50.800">
    <property type="entry name" value="Anticodon-binding domain"/>
    <property type="match status" value="1"/>
</dbReference>
<dbReference type="Gene3D" id="3.30.930.10">
    <property type="entry name" value="Bira Bifunctional Protein, Domain 2"/>
    <property type="match status" value="1"/>
</dbReference>
<evidence type="ECO:0000256" key="12">
    <source>
        <dbReference type="PIRSR" id="PIRSR000660-2"/>
    </source>
</evidence>
<evidence type="ECO:0000256" key="4">
    <source>
        <dbReference type="ARBA" id="ARBA00022741"/>
    </source>
</evidence>
<feature type="compositionally biased region" description="Acidic residues" evidence="14">
    <location>
        <begin position="585"/>
        <end position="625"/>
    </location>
</feature>
<evidence type="ECO:0000256" key="9">
    <source>
        <dbReference type="ARBA" id="ARBA00047899"/>
    </source>
</evidence>
<feature type="binding site" evidence="12">
    <location>
        <position position="516"/>
    </location>
    <ligand>
        <name>ATP</name>
        <dbReference type="ChEBI" id="CHEBI:30616"/>
    </ligand>
</feature>
<feature type="compositionally biased region" description="Polar residues" evidence="14">
    <location>
        <begin position="1079"/>
        <end position="1093"/>
    </location>
</feature>
<feature type="region of interest" description="Disordered" evidence="14">
    <location>
        <begin position="73"/>
        <end position="104"/>
    </location>
</feature>
<accession>D3BE91</accession>
<feature type="region of interest" description="Disordered" evidence="14">
    <location>
        <begin position="805"/>
        <end position="840"/>
    </location>
</feature>
<dbReference type="PANTHER" id="PTHR11042:SF136">
    <property type="entry name" value="EIF-2-ALPHA KINASE GCN2"/>
    <property type="match status" value="1"/>
</dbReference>
<evidence type="ECO:0000256" key="3">
    <source>
        <dbReference type="ARBA" id="ARBA00022679"/>
    </source>
</evidence>
<feature type="compositionally biased region" description="Polar residues" evidence="14">
    <location>
        <begin position="34"/>
        <end position="54"/>
    </location>
</feature>
<feature type="compositionally biased region" description="Basic and acidic residues" evidence="14">
    <location>
        <begin position="574"/>
        <end position="584"/>
    </location>
</feature>
<gene>
    <name evidence="17" type="primary">ifkC</name>
    <name evidence="17" type="ORF">PPL_07047</name>
</gene>
<keyword evidence="2" id="KW-0723">Serine/threonine-protein kinase</keyword>
<feature type="compositionally biased region" description="Low complexity" evidence="14">
    <location>
        <begin position="410"/>
        <end position="428"/>
    </location>
</feature>
<dbReference type="RefSeq" id="XP_020432342.1">
    <property type="nucleotide sequence ID" value="XM_020577894.1"/>
</dbReference>
<name>D3BE91_HETP5</name>
<keyword evidence="4 12" id="KW-0547">Nucleotide-binding</keyword>
<reference evidence="17 18" key="1">
    <citation type="journal article" date="2011" name="Genome Res.">
        <title>Phylogeny-wide analysis of social amoeba genomes highlights ancient origins for complex intercellular communication.</title>
        <authorList>
            <person name="Heidel A.J."/>
            <person name="Lawal H.M."/>
            <person name="Felder M."/>
            <person name="Schilde C."/>
            <person name="Helps N.R."/>
            <person name="Tunggal B."/>
            <person name="Rivero F."/>
            <person name="John U."/>
            <person name="Schleicher M."/>
            <person name="Eichinger L."/>
            <person name="Platzer M."/>
            <person name="Noegel A.A."/>
            <person name="Schaap P."/>
            <person name="Gloeckner G."/>
        </authorList>
    </citation>
    <scope>NUCLEOTIDE SEQUENCE [LARGE SCALE GENOMIC DNA]</scope>
    <source>
        <strain evidence="18">ATCC 26659 / Pp 5 / PN500</strain>
    </source>
</reference>
<comment type="caution">
    <text evidence="17">The sequence shown here is derived from an EMBL/GenBank/DDBJ whole genome shotgun (WGS) entry which is preliminary data.</text>
</comment>
<dbReference type="PROSITE" id="PS00107">
    <property type="entry name" value="PROTEIN_KINASE_ATP"/>
    <property type="match status" value="1"/>
</dbReference>
<dbReference type="InterPro" id="IPR017441">
    <property type="entry name" value="Protein_kinase_ATP_BS"/>
</dbReference>
<dbReference type="SUPFAM" id="SSF55681">
    <property type="entry name" value="Class II aaRS and biotin synthetases"/>
    <property type="match status" value="1"/>
</dbReference>
<evidence type="ECO:0000256" key="11">
    <source>
        <dbReference type="PIRSR" id="PIRSR000660-1"/>
    </source>
</evidence>
<dbReference type="InterPro" id="IPR000719">
    <property type="entry name" value="Prot_kinase_dom"/>
</dbReference>
<dbReference type="InterPro" id="IPR011009">
    <property type="entry name" value="Kinase-like_dom_sf"/>
</dbReference>
<dbReference type="PROSITE" id="PS00108">
    <property type="entry name" value="PROTEIN_KINASE_ST"/>
    <property type="match status" value="1"/>
</dbReference>
<dbReference type="CDD" id="cd14046">
    <property type="entry name" value="STKc_EIF2AK4_GCN2_rpt2"/>
    <property type="match status" value="1"/>
</dbReference>
<dbReference type="GO" id="GO:0005634">
    <property type="term" value="C:nucleus"/>
    <property type="evidence" value="ECO:0007669"/>
    <property type="project" value="TreeGrafter"/>
</dbReference>
<dbReference type="GO" id="GO:0000077">
    <property type="term" value="P:DNA damage checkpoint signaling"/>
    <property type="evidence" value="ECO:0007669"/>
    <property type="project" value="InterPro"/>
</dbReference>
<dbReference type="Pfam" id="PF05773">
    <property type="entry name" value="RWD"/>
    <property type="match status" value="1"/>
</dbReference>
<dbReference type="InterPro" id="IPR041715">
    <property type="entry name" value="HisRS-like_core"/>
</dbReference>
<evidence type="ECO:0000256" key="8">
    <source>
        <dbReference type="ARBA" id="ARBA00037982"/>
    </source>
</evidence>
<feature type="binding site" evidence="12">
    <location>
        <begin position="493"/>
        <end position="501"/>
    </location>
    <ligand>
        <name>ATP</name>
        <dbReference type="ChEBI" id="CHEBI:30616"/>
    </ligand>
</feature>
<comment type="catalytic activity">
    <reaction evidence="10">
        <text>L-seryl-[protein] + ATP = O-phospho-L-seryl-[protein] + ADP + H(+)</text>
        <dbReference type="Rhea" id="RHEA:17989"/>
        <dbReference type="Rhea" id="RHEA-COMP:9863"/>
        <dbReference type="Rhea" id="RHEA-COMP:11604"/>
        <dbReference type="ChEBI" id="CHEBI:15378"/>
        <dbReference type="ChEBI" id="CHEBI:29999"/>
        <dbReference type="ChEBI" id="CHEBI:30616"/>
        <dbReference type="ChEBI" id="CHEBI:83421"/>
        <dbReference type="ChEBI" id="CHEBI:456216"/>
        <dbReference type="EC" id="2.7.11.1"/>
    </reaction>
</comment>
<keyword evidence="5" id="KW-0418">Kinase</keyword>
<evidence type="ECO:0000256" key="14">
    <source>
        <dbReference type="SAM" id="MobiDB-lite"/>
    </source>
</evidence>
<feature type="compositionally biased region" description="Low complexity" evidence="14">
    <location>
        <begin position="73"/>
        <end position="87"/>
    </location>
</feature>
<keyword evidence="6 12" id="KW-0067">ATP-binding</keyword>
<dbReference type="InterPro" id="IPR006575">
    <property type="entry name" value="RWD_dom"/>
</dbReference>
<dbReference type="CDD" id="cd23823">
    <property type="entry name" value="RWD_GCN2"/>
    <property type="match status" value="1"/>
</dbReference>
<evidence type="ECO:0000313" key="18">
    <source>
        <dbReference type="Proteomes" id="UP000001396"/>
    </source>
</evidence>
<feature type="compositionally biased region" description="Basic residues" evidence="14">
    <location>
        <begin position="696"/>
        <end position="709"/>
    </location>
</feature>
<dbReference type="Pfam" id="PF13393">
    <property type="entry name" value="tRNA-synt_His"/>
    <property type="match status" value="1"/>
</dbReference>
<feature type="compositionally biased region" description="Polar residues" evidence="14">
    <location>
        <begin position="1"/>
        <end position="20"/>
    </location>
</feature>
<feature type="compositionally biased region" description="Low complexity" evidence="14">
    <location>
        <begin position="1094"/>
        <end position="1113"/>
    </location>
</feature>
<dbReference type="GO" id="GO:0004694">
    <property type="term" value="F:eukaryotic translation initiation factor 2alpha kinase activity"/>
    <property type="evidence" value="ECO:0007669"/>
    <property type="project" value="InterPro"/>
</dbReference>
<evidence type="ECO:0000256" key="10">
    <source>
        <dbReference type="ARBA" id="ARBA00048679"/>
    </source>
</evidence>
<dbReference type="Gene3D" id="3.30.200.20">
    <property type="entry name" value="Phosphorylase Kinase, domain 1"/>
    <property type="match status" value="1"/>
</dbReference>
<evidence type="ECO:0000256" key="2">
    <source>
        <dbReference type="ARBA" id="ARBA00022527"/>
    </source>
</evidence>
<comment type="similarity">
    <text evidence="8">Belongs to the protein kinase superfamily. Ser/Thr protein kinase family. GCN2 subfamily.</text>
</comment>
<feature type="domain" description="RWD" evidence="16">
    <location>
        <begin position="116"/>
        <end position="231"/>
    </location>
</feature>
<feature type="domain" description="Protein kinase" evidence="15">
    <location>
        <begin position="487"/>
        <end position="972"/>
    </location>
</feature>
<feature type="region of interest" description="Disordered" evidence="14">
    <location>
        <begin position="446"/>
        <end position="471"/>
    </location>
</feature>
<proteinExistence type="inferred from homology"/>
<dbReference type="OMA" id="MEYCQKI"/>
<feature type="region of interest" description="Disordered" evidence="14">
    <location>
        <begin position="407"/>
        <end position="428"/>
    </location>
</feature>
<dbReference type="InterPro" id="IPR016135">
    <property type="entry name" value="UBQ-conjugating_enzyme/RWD"/>
</dbReference>
<dbReference type="InterPro" id="IPR008271">
    <property type="entry name" value="Ser/Thr_kinase_AS"/>
</dbReference>
<evidence type="ECO:0000256" key="7">
    <source>
        <dbReference type="ARBA" id="ARBA00022917"/>
    </source>
</evidence>
<feature type="active site" description="Proton acceptor" evidence="11">
    <location>
        <position position="778"/>
    </location>
</feature>
<dbReference type="PROSITE" id="PS50011">
    <property type="entry name" value="PROTEIN_KINASE_DOM"/>
    <property type="match status" value="1"/>
</dbReference>
<dbReference type="GO" id="GO:1990625">
    <property type="term" value="P:negative regulation of cytoplasmic translational initiation in response to stress"/>
    <property type="evidence" value="ECO:0007669"/>
    <property type="project" value="TreeGrafter"/>
</dbReference>
<feature type="region of interest" description="Disordered" evidence="14">
    <location>
        <begin position="1"/>
        <end position="54"/>
    </location>
</feature>
<dbReference type="Gene3D" id="3.10.110.10">
    <property type="entry name" value="Ubiquitin Conjugating Enzyme"/>
    <property type="match status" value="1"/>
</dbReference>
<evidence type="ECO:0000256" key="5">
    <source>
        <dbReference type="ARBA" id="ARBA00022777"/>
    </source>
</evidence>
<dbReference type="GeneID" id="31362528"/>
<dbReference type="PROSITE" id="PS50908">
    <property type="entry name" value="RWD"/>
    <property type="match status" value="1"/>
</dbReference>
<dbReference type="GO" id="GO:0006412">
    <property type="term" value="P:translation"/>
    <property type="evidence" value="ECO:0007669"/>
    <property type="project" value="UniProtKB-KW"/>
</dbReference>
<dbReference type="GO" id="GO:0005524">
    <property type="term" value="F:ATP binding"/>
    <property type="evidence" value="ECO:0007669"/>
    <property type="project" value="UniProtKB-UniRule"/>
</dbReference>
<dbReference type="FunFam" id="3.40.50.800:FF:000012">
    <property type="entry name" value="Histidine--tRNA ligase, cytoplasmic"/>
    <property type="match status" value="1"/>
</dbReference>
<dbReference type="Pfam" id="PF00069">
    <property type="entry name" value="Pkinase"/>
    <property type="match status" value="3"/>
</dbReference>
<sequence>MPQHNKNTTTQTSLSSLVGGQQQQQQQHPHDKSQPIQIKQGQQPNKSSQQSLYVNGNSFSTLANVDSDDDDLINMSSSINNNNTKKNAASRKAEKKKQKKKEKEALVKHLSEEQQMEVDALAAIFQDDFLSLPAPSFSNETFRFQIIVRPFFGDLDESTQNECHVVVSLTFGFTSLYPTTPPHIQVNVVKGLPNKNAEELEELMNEEANTKLNNQMIFDLCGFAREYLAQHNEKPSGKSFHDQMVEQQREQERIKKAAAAANTQSKLATSFEESDKKNREWQSTLEDNALQEERKNFRLQKSIERAQLEKEKKRDIVSQYTNSKDSDKFIDKQQTFILYLLRILCQNDQSASIDQIRTLGTQLVQLGVIQPNHLPLLNMSNTNSNQIYQQIFTEYFSKVVNSSVDKQEKQQQQQLQQQQHDNSTSSYSSVASTNFVDRFWVGDVGGGKVREPSTPNTKFDATNTHGNGMIPTSYNPNVQTSRYHGDFEELQLLGQGGFGQVVKVKNRLDGRYYAIKKIKLDSDQNLNKRILREVITLSQLHHQHVVRYYQAWIEGAEGLYYSKQTAAATAAANHNHDSGDHLSDFESDDDDDNSDSGDSDSNSDSDDSDSSSDDGDFDQDDDDFSENILFPKQSLDCFDLTDESYSFLHSDSGFLVEMFDLNKGGATSFTTSSSNRRGGRSSSSTSSGSRSDPHLGRGKLNKNKNKNKNKGSANGKRNVTERRTKKSAYLYIQMEYCQKILRNLTESGISTDDDIWKLFRQIVEGIAYVHSQGIIHRDLKPSNIFFDSCGDIKIGDFGLAISSTSKSASTTNGNSGSSDNVNINVSNSSTSSTNSVVNNSAVNNNASTKQQNWDDLNQESEFSYDAVDQHTARVGTLFYSSPEQEFGTSEGDGGYNDKVDMYSLGIVFFEMWYVFSTGHERVAVLKDLRERGIFPPDFERNHSRQAKIIRWLTERDPVKRPTAQELLQSELMPPKMEDEYMKNAIRVITNPTTQFYQHCLKSLFSPSHQHLHSHIYHQQHSSVSSSSVNRFTTLSILDEQSIRESVNDLVISIFRKHNSNVLPTPVMSIVKNWENDETPQTTTTAIGSTKQPISTATQKSSTTAAATATTTSKVNQNKTRSRSIVMDDSGQLFEMRYDLRNSFADYLAQQFATTYNPYGNNNYNASNITDEDDAELPSSSNKELRTFDDLMDFFSNSPLKRYELDTVYRRPHLVGKSPKELSQCCFDIVGASSLFADAEVIKVACEIFDSLPSQTNYMVRLNHTGIVEHMWRYVGITDQKLRDEIGIILSQLLRNPWTTVKKVLLERLQLTAKQVERLANWILVKGSLLDVTKKIANTASTSNNDQCTQLNVYLEEMRSLYGYLERLGVVNKVSFDLGYVYCENFYSGITFQVLIREDNTRFECTAVGGRYDQTIAKLIPQHNLTLRKSDEAPAVPVVGLSIALDKIYSKEREYQHYQREQVAIQIHSNQSPLARFSQPDIFICSMGSANLFGEKVSIVSDLWQAGFRVETVYREDTSAEEQTELALNSGAPYVVVLKEKGNKKMIKVKNIEKKKEDDISREDLVKFLSGIVTRSKVKSSSRFDD</sequence>
<dbReference type="InParanoid" id="D3BE91"/>
<keyword evidence="7" id="KW-0648">Protein biosynthesis</keyword>
<evidence type="ECO:0000256" key="6">
    <source>
        <dbReference type="ARBA" id="ARBA00022840"/>
    </source>
</evidence>
<evidence type="ECO:0000259" key="16">
    <source>
        <dbReference type="PROSITE" id="PS50908"/>
    </source>
</evidence>
<protein>
    <recommendedName>
        <fullName evidence="1">non-specific serine/threonine protein kinase</fullName>
        <ecNumber evidence="1">2.7.11.1</ecNumber>
    </recommendedName>
</protein>
<dbReference type="Gene3D" id="1.10.510.10">
    <property type="entry name" value="Transferase(Phosphotransferase) domain 1"/>
    <property type="match status" value="1"/>
</dbReference>
<dbReference type="SUPFAM" id="SSF54495">
    <property type="entry name" value="UBC-like"/>
    <property type="match status" value="1"/>
</dbReference>
<dbReference type="SMART" id="SM00220">
    <property type="entry name" value="S_TKc"/>
    <property type="match status" value="1"/>
</dbReference>
<dbReference type="InterPro" id="IPR024435">
    <property type="entry name" value="HisRS-related_dom"/>
</dbReference>
<keyword evidence="18" id="KW-1185">Reference proteome</keyword>
<dbReference type="SMART" id="SM00591">
    <property type="entry name" value="RWD"/>
    <property type="match status" value="1"/>
</dbReference>
<feature type="region of interest" description="Disordered" evidence="14">
    <location>
        <begin position="1079"/>
        <end position="1120"/>
    </location>
</feature>
<feature type="region of interest" description="Disordered" evidence="14">
    <location>
        <begin position="667"/>
        <end position="719"/>
    </location>
</feature>
<dbReference type="InterPro" id="IPR036621">
    <property type="entry name" value="Anticodon-bd_dom_sf"/>
</dbReference>
<dbReference type="GO" id="GO:0009893">
    <property type="term" value="P:positive regulation of metabolic process"/>
    <property type="evidence" value="ECO:0007669"/>
    <property type="project" value="UniProtKB-ARBA"/>
</dbReference>
<feature type="region of interest" description="Disordered" evidence="14">
    <location>
        <begin position="572"/>
        <end position="625"/>
    </location>
</feature>
<evidence type="ECO:0000259" key="15">
    <source>
        <dbReference type="PROSITE" id="PS50011"/>
    </source>
</evidence>
<dbReference type="InterPro" id="IPR050339">
    <property type="entry name" value="CC_SR_Kinase"/>
</dbReference>
<dbReference type="InterPro" id="IPR016255">
    <property type="entry name" value="Gcn2"/>
</dbReference>
<dbReference type="GO" id="GO:0005829">
    <property type="term" value="C:cytosol"/>
    <property type="evidence" value="ECO:0007669"/>
    <property type="project" value="TreeGrafter"/>
</dbReference>
<evidence type="ECO:0000256" key="1">
    <source>
        <dbReference type="ARBA" id="ARBA00012513"/>
    </source>
</evidence>
<dbReference type="EMBL" id="ADBJ01000031">
    <property type="protein sequence ID" value="EFA80222.1"/>
    <property type="molecule type" value="Genomic_DNA"/>
</dbReference>
<dbReference type="Pfam" id="PF12745">
    <property type="entry name" value="HGTP_anticodon2"/>
    <property type="match status" value="1"/>
</dbReference>
<evidence type="ECO:0000313" key="17">
    <source>
        <dbReference type="EMBL" id="EFA80222.1"/>
    </source>
</evidence>
<dbReference type="SUPFAM" id="SSF56112">
    <property type="entry name" value="Protein kinase-like (PK-like)"/>
    <property type="match status" value="1"/>
</dbReference>
<evidence type="ECO:0000256" key="13">
    <source>
        <dbReference type="PROSITE-ProRule" id="PRU10141"/>
    </source>
</evidence>
<organism evidence="17 18">
    <name type="scientific">Heterostelium pallidum (strain ATCC 26659 / Pp 5 / PN500)</name>
    <name type="common">Cellular slime mold</name>
    <name type="synonym">Polysphondylium pallidum</name>
    <dbReference type="NCBI Taxonomy" id="670386"/>
    <lineage>
        <taxon>Eukaryota</taxon>
        <taxon>Amoebozoa</taxon>
        <taxon>Evosea</taxon>
        <taxon>Eumycetozoa</taxon>
        <taxon>Dictyostelia</taxon>
        <taxon>Acytosteliales</taxon>
        <taxon>Acytosteliaceae</taxon>
        <taxon>Heterostelium</taxon>
    </lineage>
</organism>
<feature type="compositionally biased region" description="Polar residues" evidence="14">
    <location>
        <begin position="453"/>
        <end position="471"/>
    </location>
</feature>
<dbReference type="PIRSF" id="PIRSF000660">
    <property type="entry name" value="Ser/Thr_PK_GCN2"/>
    <property type="match status" value="1"/>
</dbReference>
<dbReference type="InterPro" id="IPR045864">
    <property type="entry name" value="aa-tRNA-synth_II/BPL/LPL"/>
</dbReference>
<dbReference type="PANTHER" id="PTHR11042">
    <property type="entry name" value="EUKARYOTIC TRANSLATION INITIATION FACTOR 2-ALPHA KINASE EIF2-ALPHA KINASE -RELATED"/>
    <property type="match status" value="1"/>
</dbReference>
<dbReference type="FunFam" id="3.10.110.10:FF:000050">
    <property type="entry name" value="eIF-2-alpha kinase GCN2"/>
    <property type="match status" value="1"/>
</dbReference>
<feature type="region of interest" description="Disordered" evidence="14">
    <location>
        <begin position="263"/>
        <end position="282"/>
    </location>
</feature>
<dbReference type="STRING" id="670386.D3BE91"/>
<comment type="catalytic activity">
    <reaction evidence="9">
        <text>L-threonyl-[protein] + ATP = O-phospho-L-threonyl-[protein] + ADP + H(+)</text>
        <dbReference type="Rhea" id="RHEA:46608"/>
        <dbReference type="Rhea" id="RHEA-COMP:11060"/>
        <dbReference type="Rhea" id="RHEA-COMP:11605"/>
        <dbReference type="ChEBI" id="CHEBI:15378"/>
        <dbReference type="ChEBI" id="CHEBI:30013"/>
        <dbReference type="ChEBI" id="CHEBI:30616"/>
        <dbReference type="ChEBI" id="CHEBI:61977"/>
        <dbReference type="ChEBI" id="CHEBI:456216"/>
        <dbReference type="EC" id="2.7.11.1"/>
    </reaction>
</comment>
<dbReference type="SUPFAM" id="SSF52954">
    <property type="entry name" value="Class II aaRS ABD-related"/>
    <property type="match status" value="1"/>
</dbReference>
<feature type="binding site" evidence="13">
    <location>
        <position position="517"/>
    </location>
    <ligand>
        <name>ATP</name>
        <dbReference type="ChEBI" id="CHEBI:30616"/>
    </ligand>
</feature>